<sequence length="410" mass="46067">MSNLEQDRSAPRRDRDRDRDRDVDPPRALADYDLVCLSHLRWDFVYQRPQHLLSRCARARRVFFVEEPVRGDSVPRLECSRRDCGVTVVVPHLPGDLDDDETEMLLRCLVDDLLADQRLTHYVLWYYTPMALGFTGHLAPLATVYDCMDELSAFWGAPRALCERERDLLRTADLVFTGGRSLYEAKRALRPGAHLFPSSIDVPHFRRARARQSEPPDQAALGRPRLGYFGVIDERIDLDLLAAAADLRPDFTFVMVGPVAKIDPAALPCRPNIHYLGQKPYAELPAYIAGWDVALMPFARNESTRFISPTKTPEYLASGRPVVATSIRDVVDPYGREGLVAIADTPADFVAAALRALQPSRRAEWLQQVDAFLARGSWDRTWAQMESLIGAAVRANRAAGSPRIDPCSTT</sequence>
<dbReference type="CDD" id="cd04950">
    <property type="entry name" value="GT4_TuaH-like"/>
    <property type="match status" value="1"/>
</dbReference>
<dbReference type="Pfam" id="PF13692">
    <property type="entry name" value="Glyco_trans_1_4"/>
    <property type="match status" value="1"/>
</dbReference>
<dbReference type="Gene3D" id="3.40.50.2000">
    <property type="entry name" value="Glycogen Phosphorylase B"/>
    <property type="match status" value="1"/>
</dbReference>
<reference evidence="2" key="1">
    <citation type="submission" date="2022-11" db="EMBL/GenBank/DDBJ databases">
        <title>Minimal conservation of predation-associated metabolite biosynthetic gene clusters underscores biosynthetic potential of Myxococcota including descriptions for ten novel species: Archangium lansinium sp. nov., Myxococcus landrumus sp. nov., Nannocystis bai.</title>
        <authorList>
            <person name="Ahearne A."/>
            <person name="Stevens C."/>
            <person name="Dowd S."/>
        </authorList>
    </citation>
    <scope>NUCLEOTIDE SEQUENCE</scope>
    <source>
        <strain evidence="2">Fl3</strain>
    </source>
</reference>
<organism evidence="2 3">
    <name type="scientific">Nannocystis punicea</name>
    <dbReference type="NCBI Taxonomy" id="2995304"/>
    <lineage>
        <taxon>Bacteria</taxon>
        <taxon>Pseudomonadati</taxon>
        <taxon>Myxococcota</taxon>
        <taxon>Polyangia</taxon>
        <taxon>Nannocystales</taxon>
        <taxon>Nannocystaceae</taxon>
        <taxon>Nannocystis</taxon>
    </lineage>
</organism>
<name>A0ABY7GUW1_9BACT</name>
<dbReference type="Proteomes" id="UP001164459">
    <property type="component" value="Chromosome"/>
</dbReference>
<evidence type="ECO:0000313" key="2">
    <source>
        <dbReference type="EMBL" id="WAS90728.1"/>
    </source>
</evidence>
<dbReference type="PANTHER" id="PTHR12526">
    <property type="entry name" value="GLYCOSYLTRANSFERASE"/>
    <property type="match status" value="1"/>
</dbReference>
<evidence type="ECO:0000313" key="3">
    <source>
        <dbReference type="Proteomes" id="UP001164459"/>
    </source>
</evidence>
<accession>A0ABY7GUW1</accession>
<gene>
    <name evidence="2" type="ORF">O0S08_31460</name>
</gene>
<feature type="region of interest" description="Disordered" evidence="1">
    <location>
        <begin position="1"/>
        <end position="24"/>
    </location>
</feature>
<dbReference type="SUPFAM" id="SSF53756">
    <property type="entry name" value="UDP-Glycosyltransferase/glycogen phosphorylase"/>
    <property type="match status" value="1"/>
</dbReference>
<keyword evidence="3" id="KW-1185">Reference proteome</keyword>
<proteinExistence type="predicted"/>
<dbReference type="PANTHER" id="PTHR12526:SF630">
    <property type="entry name" value="GLYCOSYLTRANSFERASE"/>
    <property type="match status" value="1"/>
</dbReference>
<evidence type="ECO:0000256" key="1">
    <source>
        <dbReference type="SAM" id="MobiDB-lite"/>
    </source>
</evidence>
<dbReference type="RefSeq" id="WP_269033055.1">
    <property type="nucleotide sequence ID" value="NZ_CP114040.1"/>
</dbReference>
<protein>
    <submittedName>
        <fullName evidence="2">Glycosyltransferase family 1 protein</fullName>
    </submittedName>
</protein>
<dbReference type="EMBL" id="CP114040">
    <property type="protein sequence ID" value="WAS90728.1"/>
    <property type="molecule type" value="Genomic_DNA"/>
</dbReference>